<dbReference type="Pfam" id="PF13157">
    <property type="entry name" value="Enas"/>
    <property type="match status" value="1"/>
</dbReference>
<accession>A0ABS3DSB7</accession>
<gene>
    <name evidence="2" type="ORF">JF544_03215</name>
</gene>
<dbReference type="RefSeq" id="WP_206932412.1">
    <property type="nucleotide sequence ID" value="NZ_JAEKJY010000001.1"/>
</dbReference>
<comment type="caution">
    <text evidence="2">The sequence shown here is derived from an EMBL/GenBank/DDBJ whole genome shotgun (WGS) entry which is preliminary data.</text>
</comment>
<evidence type="ECO:0000259" key="1">
    <source>
        <dbReference type="Pfam" id="PF13157"/>
    </source>
</evidence>
<name>A0ABS3DSB7_9BACI</name>
<dbReference type="Proteomes" id="UP000663970">
    <property type="component" value="Unassembled WGS sequence"/>
</dbReference>
<keyword evidence="3" id="KW-1185">Reference proteome</keyword>
<dbReference type="InterPro" id="IPR025055">
    <property type="entry name" value="Ena_core"/>
</dbReference>
<dbReference type="EMBL" id="JAEKJY010000001">
    <property type="protein sequence ID" value="MBN8234237.1"/>
    <property type="molecule type" value="Genomic_DNA"/>
</dbReference>
<feature type="domain" description="Endospore appendages core" evidence="1">
    <location>
        <begin position="11"/>
        <end position="104"/>
    </location>
</feature>
<evidence type="ECO:0000313" key="2">
    <source>
        <dbReference type="EMBL" id="MBN8234237.1"/>
    </source>
</evidence>
<sequence>MCGVYSDSGSACCPQAQIVQEEICGNINELLVADTLWEAPAGSYVSGTFQVFNSASSIGNIVTAGDVVLTVPPGNTISESVDNPTLFTVTTLAGVTGTYCITLYKRVLA</sequence>
<evidence type="ECO:0000313" key="3">
    <source>
        <dbReference type="Proteomes" id="UP000663970"/>
    </source>
</evidence>
<reference evidence="2 3" key="1">
    <citation type="submission" date="2020-12" db="EMBL/GenBank/DDBJ databases">
        <title>Oil enriched cultivation method for isolating marine PHA-producing bacteria.</title>
        <authorList>
            <person name="Zheng W."/>
            <person name="Yu S."/>
            <person name="Huang Y."/>
        </authorList>
    </citation>
    <scope>NUCLEOTIDE SEQUENCE [LARGE SCALE GENOMIC DNA]</scope>
    <source>
        <strain evidence="2 3">SY-2-6</strain>
    </source>
</reference>
<proteinExistence type="predicted"/>
<protein>
    <recommendedName>
        <fullName evidence="1">Endospore appendages core domain-containing protein</fullName>
    </recommendedName>
</protein>
<organism evidence="2 3">
    <name type="scientific">Halobacillus kuroshimensis</name>
    <dbReference type="NCBI Taxonomy" id="302481"/>
    <lineage>
        <taxon>Bacteria</taxon>
        <taxon>Bacillati</taxon>
        <taxon>Bacillota</taxon>
        <taxon>Bacilli</taxon>
        <taxon>Bacillales</taxon>
        <taxon>Bacillaceae</taxon>
        <taxon>Halobacillus</taxon>
    </lineage>
</organism>